<sequence length="221" mass="24914">MAIAENGPGGRHRGRIGNIVYYMLGETNVARGVGITTKASTQAQLRQKLITKMRSELLRDLLDFVNTGFSIEAMQHSDNGFNRAVKNNPGIITGIYPDLEIAYDQVLLSKGRLNPAQNWKVNLVEAGLEYTWDTDPQMPWPQATDQVMLLAYFPQQQKVFYTLFGNSRLSGSDFLEIPPSLQDKYMETYMSFISADRKQLSDSIYTGSFNSDNKENKPLKS</sequence>
<dbReference type="RefSeq" id="WP_110829510.1">
    <property type="nucleotide sequence ID" value="NZ_QKLU01000003.1"/>
</dbReference>
<evidence type="ECO:0000313" key="2">
    <source>
        <dbReference type="Proteomes" id="UP000248198"/>
    </source>
</evidence>
<comment type="caution">
    <text evidence="1">The sequence shown here is derived from an EMBL/GenBank/DDBJ whole genome shotgun (WGS) entry which is preliminary data.</text>
</comment>
<keyword evidence="2" id="KW-1185">Reference proteome</keyword>
<dbReference type="InterPro" id="IPR046233">
    <property type="entry name" value="DUF6266"/>
</dbReference>
<dbReference type="Pfam" id="PF19781">
    <property type="entry name" value="DUF6266"/>
    <property type="match status" value="1"/>
</dbReference>
<dbReference type="OrthoDB" id="648163at2"/>
<accession>A0A318UF05</accession>
<dbReference type="EMBL" id="QKLU01000003">
    <property type="protein sequence ID" value="PYF74751.1"/>
    <property type="molecule type" value="Genomic_DNA"/>
</dbReference>
<dbReference type="AlphaFoldDB" id="A0A318UF05"/>
<reference evidence="1 2" key="1">
    <citation type="submission" date="2018-06" db="EMBL/GenBank/DDBJ databases">
        <title>Genomic Encyclopedia of Archaeal and Bacterial Type Strains, Phase II (KMG-II): from individual species to whole genera.</title>
        <authorList>
            <person name="Goeker M."/>
        </authorList>
    </citation>
    <scope>NUCLEOTIDE SEQUENCE [LARGE SCALE GENOMIC DNA]</scope>
    <source>
        <strain evidence="1 2">DSM 27372</strain>
    </source>
</reference>
<protein>
    <submittedName>
        <fullName evidence="1">Uncharacterized protein</fullName>
    </submittedName>
</protein>
<dbReference type="Proteomes" id="UP000248198">
    <property type="component" value="Unassembled WGS sequence"/>
</dbReference>
<proteinExistence type="predicted"/>
<evidence type="ECO:0000313" key="1">
    <source>
        <dbReference type="EMBL" id="PYF74751.1"/>
    </source>
</evidence>
<gene>
    <name evidence="1" type="ORF">B0O44_103197</name>
</gene>
<organism evidence="1 2">
    <name type="scientific">Pedobacter nutrimenti</name>
    <dbReference type="NCBI Taxonomy" id="1241337"/>
    <lineage>
        <taxon>Bacteria</taxon>
        <taxon>Pseudomonadati</taxon>
        <taxon>Bacteroidota</taxon>
        <taxon>Sphingobacteriia</taxon>
        <taxon>Sphingobacteriales</taxon>
        <taxon>Sphingobacteriaceae</taxon>
        <taxon>Pedobacter</taxon>
    </lineage>
</organism>
<name>A0A318UF05_9SPHI</name>